<dbReference type="HOGENOM" id="CLU_1226612_0_0_1"/>
<evidence type="ECO:0000313" key="2">
    <source>
        <dbReference type="EnsemblPlants" id="Solyc05g021240.1.1"/>
    </source>
</evidence>
<reference evidence="2" key="1">
    <citation type="journal article" date="2012" name="Nature">
        <title>The tomato genome sequence provides insights into fleshy fruit evolution.</title>
        <authorList>
            <consortium name="Tomato Genome Consortium"/>
        </authorList>
    </citation>
    <scope>NUCLEOTIDE SEQUENCE [LARGE SCALE GENOMIC DNA]</scope>
    <source>
        <strain evidence="2">cv. Heinz 1706</strain>
    </source>
</reference>
<organism evidence="2">
    <name type="scientific">Solanum lycopersicum</name>
    <name type="common">Tomato</name>
    <name type="synonym">Lycopersicon esculentum</name>
    <dbReference type="NCBI Taxonomy" id="4081"/>
    <lineage>
        <taxon>Eukaryota</taxon>
        <taxon>Viridiplantae</taxon>
        <taxon>Streptophyta</taxon>
        <taxon>Embryophyta</taxon>
        <taxon>Tracheophyta</taxon>
        <taxon>Spermatophyta</taxon>
        <taxon>Magnoliopsida</taxon>
        <taxon>eudicotyledons</taxon>
        <taxon>Gunneridae</taxon>
        <taxon>Pentapetalae</taxon>
        <taxon>asterids</taxon>
        <taxon>lamiids</taxon>
        <taxon>Solanales</taxon>
        <taxon>Solanaceae</taxon>
        <taxon>Solanoideae</taxon>
        <taxon>Solaneae</taxon>
        <taxon>Solanum</taxon>
        <taxon>Solanum subgen. Lycopersicon</taxon>
    </lineage>
</organism>
<proteinExistence type="predicted"/>
<dbReference type="Gramene" id="Solyc05g021240.1.1">
    <property type="protein sequence ID" value="Solyc05g021240.1.1"/>
    <property type="gene ID" value="Solyc05g021240.1"/>
</dbReference>
<sequence>MMRPSWPSSSNRGRGRGRGGRTNNNVLAQIGNQKLIAATITRTPASTSTGISGIEASNPIYQEFMDFIKSRQQEQPSYSAVANEEVVENIEVYDQNDLDETILILDQRDLQWKDEPWQIMTRKIQMKGGVISKYEILAFYMEEVKSDLMKHLGKSIPKNATDNMSVSTSNEDGLSSWRIPGRRRNGRRIIPATIQQSNGRIFQFKK</sequence>
<dbReference type="PhylomeDB" id="K4BZH2"/>
<feature type="compositionally biased region" description="Polar residues" evidence="1">
    <location>
        <begin position="1"/>
        <end position="11"/>
    </location>
</feature>
<dbReference type="InParanoid" id="K4BZH2"/>
<dbReference type="AlphaFoldDB" id="K4BZH2"/>
<feature type="region of interest" description="Disordered" evidence="1">
    <location>
        <begin position="1"/>
        <end position="24"/>
    </location>
</feature>
<accession>K4BZH2</accession>
<protein>
    <submittedName>
        <fullName evidence="2">Uncharacterized protein</fullName>
    </submittedName>
</protein>
<reference evidence="2" key="2">
    <citation type="submission" date="2015-06" db="UniProtKB">
        <authorList>
            <consortium name="EnsemblPlants"/>
        </authorList>
    </citation>
    <scope>IDENTIFICATION</scope>
    <source>
        <strain evidence="2">cv. Heinz 1706</strain>
    </source>
</reference>
<dbReference type="EnsemblPlants" id="Solyc05g021240.1.1">
    <property type="protein sequence ID" value="Solyc05g021240.1.1"/>
    <property type="gene ID" value="Solyc05g021240.1"/>
</dbReference>
<name>K4BZH2_SOLLC</name>
<evidence type="ECO:0000256" key="1">
    <source>
        <dbReference type="SAM" id="MobiDB-lite"/>
    </source>
</evidence>
<keyword evidence="3" id="KW-1185">Reference proteome</keyword>
<evidence type="ECO:0000313" key="3">
    <source>
        <dbReference type="Proteomes" id="UP000004994"/>
    </source>
</evidence>
<dbReference type="PaxDb" id="4081-Solyc05g021240.1.1"/>
<dbReference type="Proteomes" id="UP000004994">
    <property type="component" value="Chromosome 5"/>
</dbReference>